<gene>
    <name evidence="5" type="ORF">G4B88_021671</name>
</gene>
<keyword evidence="6" id="KW-1185">Reference proteome</keyword>
<organism evidence="5 6">
    <name type="scientific">Cannabis sativa</name>
    <name type="common">Hemp</name>
    <name type="synonym">Marijuana</name>
    <dbReference type="NCBI Taxonomy" id="3483"/>
    <lineage>
        <taxon>Eukaryota</taxon>
        <taxon>Viridiplantae</taxon>
        <taxon>Streptophyta</taxon>
        <taxon>Embryophyta</taxon>
        <taxon>Tracheophyta</taxon>
        <taxon>Spermatophyta</taxon>
        <taxon>Magnoliopsida</taxon>
        <taxon>eudicotyledons</taxon>
        <taxon>Gunneridae</taxon>
        <taxon>Pentapetalae</taxon>
        <taxon>rosids</taxon>
        <taxon>fabids</taxon>
        <taxon>Rosales</taxon>
        <taxon>Cannabaceae</taxon>
        <taxon>Cannabis</taxon>
    </lineage>
</organism>
<dbReference type="CDD" id="cd14686">
    <property type="entry name" value="bZIP"/>
    <property type="match status" value="1"/>
</dbReference>
<feature type="region of interest" description="Disordered" evidence="3">
    <location>
        <begin position="280"/>
        <end position="388"/>
    </location>
</feature>
<evidence type="ECO:0000313" key="6">
    <source>
        <dbReference type="Proteomes" id="UP000583929"/>
    </source>
</evidence>
<feature type="region of interest" description="Disordered" evidence="3">
    <location>
        <begin position="198"/>
        <end position="228"/>
    </location>
</feature>
<sequence length="388" mass="43948">MLSRVNLEEKKMVGIVKNQSSHWWWLDHQNTSNRSPWLQSTLTDLDHKTEAMLKLIETDADSFAQRAEMYYKKRPELVSMVEEFYRTHRLLAEKYDQVKSDSGTRVLTTLRSPFSSTKYQVEKPPVSGIPYQTYDSYSETCDTEDFAESEVDDPELEEDEQECETPRIHEETKEMKFLSGIDYEELRKLKEEVEKLEAKNKAQKEEVERLQEENKAQKDQLNQKDEEKRQVIRQLSMAVDMLKEDNVKLRKCLVKDPPKRHSPFEFNKLKESFLGKMFMNGSQKYPVNQQKPKNRARERDPDEEAEEAGIDPDGGNAIPGPGATTSSGFGGLGLEGMVGSDDSSGERFCFPGVGNRGVMSGESDGGNGAVTGPGPPGRIAGAAEMVEN</sequence>
<dbReference type="Pfam" id="PF07765">
    <property type="entry name" value="KIP1"/>
    <property type="match status" value="1"/>
</dbReference>
<dbReference type="InterPro" id="IPR011684">
    <property type="entry name" value="NAB"/>
</dbReference>
<dbReference type="Proteomes" id="UP000583929">
    <property type="component" value="Unassembled WGS sequence"/>
</dbReference>
<evidence type="ECO:0000256" key="3">
    <source>
        <dbReference type="SAM" id="MobiDB-lite"/>
    </source>
</evidence>
<accession>A0A7J6GJ68</accession>
<dbReference type="EMBL" id="JAATIQ010000100">
    <property type="protein sequence ID" value="KAF4382888.1"/>
    <property type="molecule type" value="Genomic_DNA"/>
</dbReference>
<reference evidence="5 6" key="1">
    <citation type="journal article" date="2020" name="bioRxiv">
        <title>Sequence and annotation of 42 cannabis genomes reveals extensive copy number variation in cannabinoid synthesis and pathogen resistance genes.</title>
        <authorList>
            <person name="Mckernan K.J."/>
            <person name="Helbert Y."/>
            <person name="Kane L.T."/>
            <person name="Ebling H."/>
            <person name="Zhang L."/>
            <person name="Liu B."/>
            <person name="Eaton Z."/>
            <person name="Mclaughlin S."/>
            <person name="Kingan S."/>
            <person name="Baybayan P."/>
            <person name="Concepcion G."/>
            <person name="Jordan M."/>
            <person name="Riva A."/>
            <person name="Barbazuk W."/>
            <person name="Harkins T."/>
        </authorList>
    </citation>
    <scope>NUCLEOTIDE SEQUENCE [LARGE SCALE GENOMIC DNA]</scope>
    <source>
        <strain evidence="6">cv. Jamaican Lion 4</strain>
        <tissue evidence="5">Leaf</tissue>
    </source>
</reference>
<dbReference type="PROSITE" id="PS51774">
    <property type="entry name" value="NAB"/>
    <property type="match status" value="1"/>
</dbReference>
<evidence type="ECO:0000259" key="4">
    <source>
        <dbReference type="PROSITE" id="PS51774"/>
    </source>
</evidence>
<proteinExistence type="inferred from homology"/>
<protein>
    <recommendedName>
        <fullName evidence="4">NAB domain-containing protein</fullName>
    </recommendedName>
</protein>
<dbReference type="PANTHER" id="PTHR32258">
    <property type="entry name" value="PROTEIN NETWORKED 4A"/>
    <property type="match status" value="1"/>
</dbReference>
<dbReference type="AlphaFoldDB" id="A0A7J6GJ68"/>
<comment type="similarity">
    <text evidence="2">Belongs to the NET family.</text>
</comment>
<evidence type="ECO:0000256" key="2">
    <source>
        <dbReference type="ARBA" id="ARBA00038006"/>
    </source>
</evidence>
<dbReference type="GO" id="GO:0003779">
    <property type="term" value="F:actin binding"/>
    <property type="evidence" value="ECO:0007669"/>
    <property type="project" value="InterPro"/>
</dbReference>
<dbReference type="InterPro" id="IPR051861">
    <property type="entry name" value="NET_actin-binding_domain"/>
</dbReference>
<name>A0A7J6GJ68_CANSA</name>
<feature type="compositionally biased region" description="Acidic residues" evidence="3">
    <location>
        <begin position="301"/>
        <end position="310"/>
    </location>
</feature>
<comment type="caution">
    <text evidence="5">The sequence shown here is derived from an EMBL/GenBank/DDBJ whole genome shotgun (WGS) entry which is preliminary data.</text>
</comment>
<dbReference type="GO" id="GO:0005774">
    <property type="term" value="C:vacuolar membrane"/>
    <property type="evidence" value="ECO:0007669"/>
    <property type="project" value="TreeGrafter"/>
</dbReference>
<feature type="domain" description="NAB" evidence="4">
    <location>
        <begin position="21"/>
        <end position="102"/>
    </location>
</feature>
<dbReference type="PANTHER" id="PTHR32258:SF28">
    <property type="entry name" value="PROTEIN NETWORKED 3A-RELATED"/>
    <property type="match status" value="1"/>
</dbReference>
<keyword evidence="1" id="KW-0175">Coiled coil</keyword>
<feature type="compositionally biased region" description="Polar residues" evidence="3">
    <location>
        <begin position="280"/>
        <end position="291"/>
    </location>
</feature>
<evidence type="ECO:0000313" key="5">
    <source>
        <dbReference type="EMBL" id="KAF4382888.1"/>
    </source>
</evidence>
<evidence type="ECO:0000256" key="1">
    <source>
        <dbReference type="ARBA" id="ARBA00023054"/>
    </source>
</evidence>